<name>A0A498HTC6_MALDO</name>
<dbReference type="EMBL" id="RDQH01000341">
    <property type="protein sequence ID" value="RXH74039.1"/>
    <property type="molecule type" value="Genomic_DNA"/>
</dbReference>
<dbReference type="AlphaFoldDB" id="A0A498HTC6"/>
<evidence type="ECO:0000313" key="2">
    <source>
        <dbReference type="EMBL" id="RXI09625.1"/>
    </source>
</evidence>
<sequence>MPTNSFAQFAVLASPKPPIVRVQKREKRNSFSRVATISLMGVESILGGEKGKSIIEEVPTSGQKSLKRQLQPSVSPHFDSVAVPSSNKSLWDADKSILQSDLDATHEEVSRVEKIQAKSFQ</sequence>
<gene>
    <name evidence="1" type="ORF">DVH24_021219</name>
    <name evidence="2" type="ORF">DVH24_025087</name>
</gene>
<dbReference type="Proteomes" id="UP000290289">
    <property type="component" value="Chromosome 15"/>
</dbReference>
<accession>A0A498HTC6</accession>
<reference evidence="1 3" key="1">
    <citation type="submission" date="2018-10" db="EMBL/GenBank/DDBJ databases">
        <title>A high-quality apple genome assembly.</title>
        <authorList>
            <person name="Hu J."/>
        </authorList>
    </citation>
    <scope>NUCLEOTIDE SEQUENCE [LARGE SCALE GENOMIC DNA]</scope>
    <source>
        <strain evidence="3">cv. HFTH1</strain>
        <tissue evidence="1">Young leaf</tissue>
    </source>
</reference>
<protein>
    <submittedName>
        <fullName evidence="1">Uncharacterized protein</fullName>
    </submittedName>
</protein>
<evidence type="ECO:0000313" key="3">
    <source>
        <dbReference type="Proteomes" id="UP000290289"/>
    </source>
</evidence>
<dbReference type="EMBL" id="RDQH01000281">
    <property type="protein sequence ID" value="RXI09625.1"/>
    <property type="molecule type" value="Genomic_DNA"/>
</dbReference>
<evidence type="ECO:0000313" key="1">
    <source>
        <dbReference type="EMBL" id="RXH74039.1"/>
    </source>
</evidence>
<keyword evidence="3" id="KW-1185">Reference proteome</keyword>
<proteinExistence type="predicted"/>
<comment type="caution">
    <text evidence="1">The sequence shown here is derived from an EMBL/GenBank/DDBJ whole genome shotgun (WGS) entry which is preliminary data.</text>
</comment>
<organism evidence="1 3">
    <name type="scientific">Malus domestica</name>
    <name type="common">Apple</name>
    <name type="synonym">Pyrus malus</name>
    <dbReference type="NCBI Taxonomy" id="3750"/>
    <lineage>
        <taxon>Eukaryota</taxon>
        <taxon>Viridiplantae</taxon>
        <taxon>Streptophyta</taxon>
        <taxon>Embryophyta</taxon>
        <taxon>Tracheophyta</taxon>
        <taxon>Spermatophyta</taxon>
        <taxon>Magnoliopsida</taxon>
        <taxon>eudicotyledons</taxon>
        <taxon>Gunneridae</taxon>
        <taxon>Pentapetalae</taxon>
        <taxon>rosids</taxon>
        <taxon>fabids</taxon>
        <taxon>Rosales</taxon>
        <taxon>Rosaceae</taxon>
        <taxon>Amygdaloideae</taxon>
        <taxon>Maleae</taxon>
        <taxon>Malus</taxon>
    </lineage>
</organism>